<evidence type="ECO:0000256" key="1">
    <source>
        <dbReference type="SAM" id="MobiDB-lite"/>
    </source>
</evidence>
<feature type="compositionally biased region" description="Gly residues" evidence="1">
    <location>
        <begin position="42"/>
        <end position="55"/>
    </location>
</feature>
<evidence type="ECO:0000313" key="3">
    <source>
        <dbReference type="Proteomes" id="UP000186607"/>
    </source>
</evidence>
<keyword evidence="3" id="KW-1185">Reference proteome</keyword>
<gene>
    <name evidence="2" type="ORF">BOO71_0009973</name>
</gene>
<organism evidence="2 3">
    <name type="scientific">Deinococcus marmoris</name>
    <dbReference type="NCBI Taxonomy" id="249408"/>
    <lineage>
        <taxon>Bacteria</taxon>
        <taxon>Thermotogati</taxon>
        <taxon>Deinococcota</taxon>
        <taxon>Deinococci</taxon>
        <taxon>Deinococcales</taxon>
        <taxon>Deinococcaceae</taxon>
        <taxon>Deinococcus</taxon>
    </lineage>
</organism>
<dbReference type="EMBL" id="MSTI01000115">
    <property type="protein sequence ID" value="OLV17053.1"/>
    <property type="molecule type" value="Genomic_DNA"/>
</dbReference>
<comment type="caution">
    <text evidence="2">The sequence shown here is derived from an EMBL/GenBank/DDBJ whole genome shotgun (WGS) entry which is preliminary data.</text>
</comment>
<dbReference type="Proteomes" id="UP000186607">
    <property type="component" value="Unassembled WGS sequence"/>
</dbReference>
<reference evidence="2 3" key="1">
    <citation type="submission" date="2017-01" db="EMBL/GenBank/DDBJ databases">
        <title>Genome Analysis of Deinococcus marmoris KOPRI26562.</title>
        <authorList>
            <person name="Kim J.H."/>
            <person name="Oh H.-M."/>
        </authorList>
    </citation>
    <scope>NUCLEOTIDE SEQUENCE [LARGE SCALE GENOMIC DNA]</scope>
    <source>
        <strain evidence="2 3">KOPRI26562</strain>
    </source>
</reference>
<proteinExistence type="predicted"/>
<protein>
    <submittedName>
        <fullName evidence="2">Uncharacterized protein</fullName>
    </submittedName>
</protein>
<evidence type="ECO:0000313" key="2">
    <source>
        <dbReference type="EMBL" id="OLV17053.1"/>
    </source>
</evidence>
<accession>A0A1U7NVU4</accession>
<sequence length="90" mass="10332">MQWWVDRPTAAGGHQSRRQFGRWSRVLTHDRRDQHRWPRGGWARGGGSLPGIGRTGTGRFRGRIVGIHCHSLYVTQHRGMNHTSAHINSR</sequence>
<name>A0A1U7NVU4_9DEIO</name>
<feature type="region of interest" description="Disordered" evidence="1">
    <location>
        <begin position="36"/>
        <end position="55"/>
    </location>
</feature>
<dbReference type="AlphaFoldDB" id="A0A1U7NVU4"/>